<gene>
    <name evidence="2" type="ORF">E2F50_00460</name>
</gene>
<dbReference type="OrthoDB" id="8372022at2"/>
<organism evidence="2 3">
    <name type="scientific">Rhizobium deserti</name>
    <dbReference type="NCBI Taxonomy" id="2547961"/>
    <lineage>
        <taxon>Bacteria</taxon>
        <taxon>Pseudomonadati</taxon>
        <taxon>Pseudomonadota</taxon>
        <taxon>Alphaproteobacteria</taxon>
        <taxon>Hyphomicrobiales</taxon>
        <taxon>Rhizobiaceae</taxon>
        <taxon>Rhizobium/Agrobacterium group</taxon>
        <taxon>Rhizobium</taxon>
    </lineage>
</organism>
<proteinExistence type="predicted"/>
<sequence length="162" mass="17192">MLRRSLRNALILFFVLPLAAFRMPSSDGSRQGLIYDVRGAFVTAKPDVPRALVTEVDSLVDVAVRATIRSSILPRTILCVRLSNVSGTAVLFGMRHSAKVTVQAVSVASGEPVAEGSFTTSVFVFDRTAADRALAEKVAARIAGEFRLDAGAHGSLASAFAK</sequence>
<comment type="caution">
    <text evidence="2">The sequence shown here is derived from an EMBL/GenBank/DDBJ whole genome shotgun (WGS) entry which is preliminary data.</text>
</comment>
<feature type="signal peptide" evidence="1">
    <location>
        <begin position="1"/>
        <end position="19"/>
    </location>
</feature>
<keyword evidence="3" id="KW-1185">Reference proteome</keyword>
<evidence type="ECO:0000256" key="1">
    <source>
        <dbReference type="SAM" id="SignalP"/>
    </source>
</evidence>
<reference evidence="2 3" key="1">
    <citation type="submission" date="2019-03" db="EMBL/GenBank/DDBJ databases">
        <title>Rhizobium sp. nov., an bacterium isolated from biocrust in Mu Us Desert.</title>
        <authorList>
            <person name="Lixiong L."/>
        </authorList>
    </citation>
    <scope>NUCLEOTIDE SEQUENCE [LARGE SCALE GENOMIC DNA]</scope>
    <source>
        <strain evidence="2 3">SPY-1</strain>
    </source>
</reference>
<protein>
    <submittedName>
        <fullName evidence="2">Uncharacterized protein</fullName>
    </submittedName>
</protein>
<evidence type="ECO:0000313" key="2">
    <source>
        <dbReference type="EMBL" id="TDK38665.1"/>
    </source>
</evidence>
<name>A0A4R5ULG7_9HYPH</name>
<evidence type="ECO:0000313" key="3">
    <source>
        <dbReference type="Proteomes" id="UP000295238"/>
    </source>
</evidence>
<keyword evidence="1" id="KW-0732">Signal</keyword>
<dbReference type="EMBL" id="SMTL01000001">
    <property type="protein sequence ID" value="TDK38665.1"/>
    <property type="molecule type" value="Genomic_DNA"/>
</dbReference>
<accession>A0A4R5ULG7</accession>
<dbReference type="Proteomes" id="UP000295238">
    <property type="component" value="Unassembled WGS sequence"/>
</dbReference>
<dbReference type="AlphaFoldDB" id="A0A4R5ULG7"/>
<feature type="chain" id="PRO_5020702219" evidence="1">
    <location>
        <begin position="20"/>
        <end position="162"/>
    </location>
</feature>
<dbReference type="RefSeq" id="WP_133314114.1">
    <property type="nucleotide sequence ID" value="NZ_SMTL01000001.1"/>
</dbReference>